<gene>
    <name evidence="8" type="primary">comA</name>
    <name evidence="8" type="ORF">PAESOLCIP111_00418</name>
</gene>
<name>A0A916JV84_9BACL</name>
<feature type="domain" description="Response regulatory" evidence="7">
    <location>
        <begin position="2"/>
        <end position="117"/>
    </location>
</feature>
<dbReference type="PROSITE" id="PS50043">
    <property type="entry name" value="HTH_LUXR_2"/>
    <property type="match status" value="1"/>
</dbReference>
<dbReference type="Pfam" id="PF00072">
    <property type="entry name" value="Response_reg"/>
    <property type="match status" value="1"/>
</dbReference>
<dbReference type="SMART" id="SM00448">
    <property type="entry name" value="REC"/>
    <property type="match status" value="1"/>
</dbReference>
<evidence type="ECO:0000313" key="9">
    <source>
        <dbReference type="Proteomes" id="UP000693672"/>
    </source>
</evidence>
<evidence type="ECO:0000259" key="6">
    <source>
        <dbReference type="PROSITE" id="PS50043"/>
    </source>
</evidence>
<organism evidence="8 9">
    <name type="scientific">Paenibacillus solanacearum</name>
    <dbReference type="NCBI Taxonomy" id="2048548"/>
    <lineage>
        <taxon>Bacteria</taxon>
        <taxon>Bacillati</taxon>
        <taxon>Bacillota</taxon>
        <taxon>Bacilli</taxon>
        <taxon>Bacillales</taxon>
        <taxon>Paenibacillaceae</taxon>
        <taxon>Paenibacillus</taxon>
    </lineage>
</organism>
<reference evidence="8" key="1">
    <citation type="submission" date="2021-06" db="EMBL/GenBank/DDBJ databases">
        <authorList>
            <person name="Criscuolo A."/>
        </authorList>
    </citation>
    <scope>NUCLEOTIDE SEQUENCE</scope>
    <source>
        <strain evidence="8">CIP111600</strain>
    </source>
</reference>
<dbReference type="Proteomes" id="UP000693672">
    <property type="component" value="Unassembled WGS sequence"/>
</dbReference>
<keyword evidence="3" id="KW-0238">DNA-binding</keyword>
<dbReference type="RefSeq" id="WP_218090226.1">
    <property type="nucleotide sequence ID" value="NZ_CAJVAS010000001.1"/>
</dbReference>
<dbReference type="CDD" id="cd06170">
    <property type="entry name" value="LuxR_C_like"/>
    <property type="match status" value="1"/>
</dbReference>
<dbReference type="InterPro" id="IPR001789">
    <property type="entry name" value="Sig_transdc_resp-reg_receiver"/>
</dbReference>
<keyword evidence="1 5" id="KW-0597">Phosphoprotein</keyword>
<evidence type="ECO:0000256" key="3">
    <source>
        <dbReference type="ARBA" id="ARBA00023125"/>
    </source>
</evidence>
<protein>
    <submittedName>
        <fullName evidence="8">Transcriptional regulatory protein ComA</fullName>
    </submittedName>
</protein>
<evidence type="ECO:0000256" key="2">
    <source>
        <dbReference type="ARBA" id="ARBA00023015"/>
    </source>
</evidence>
<evidence type="ECO:0000256" key="5">
    <source>
        <dbReference type="PROSITE-ProRule" id="PRU00169"/>
    </source>
</evidence>
<comment type="caution">
    <text evidence="8">The sequence shown here is derived from an EMBL/GenBank/DDBJ whole genome shotgun (WGS) entry which is preliminary data.</text>
</comment>
<dbReference type="PANTHER" id="PTHR43214">
    <property type="entry name" value="TWO-COMPONENT RESPONSE REGULATOR"/>
    <property type="match status" value="1"/>
</dbReference>
<dbReference type="Pfam" id="PF00196">
    <property type="entry name" value="GerE"/>
    <property type="match status" value="1"/>
</dbReference>
<dbReference type="CDD" id="cd17535">
    <property type="entry name" value="REC_NarL-like"/>
    <property type="match status" value="1"/>
</dbReference>
<dbReference type="GO" id="GO:0000160">
    <property type="term" value="P:phosphorelay signal transduction system"/>
    <property type="evidence" value="ECO:0007669"/>
    <property type="project" value="InterPro"/>
</dbReference>
<keyword evidence="4" id="KW-0804">Transcription</keyword>
<feature type="modified residue" description="4-aspartylphosphate" evidence="5">
    <location>
        <position position="52"/>
    </location>
</feature>
<evidence type="ECO:0000256" key="4">
    <source>
        <dbReference type="ARBA" id="ARBA00023163"/>
    </source>
</evidence>
<proteinExistence type="predicted"/>
<dbReference type="InterPro" id="IPR039420">
    <property type="entry name" value="WalR-like"/>
</dbReference>
<dbReference type="GO" id="GO:0003677">
    <property type="term" value="F:DNA binding"/>
    <property type="evidence" value="ECO:0007669"/>
    <property type="project" value="UniProtKB-KW"/>
</dbReference>
<sequence length="216" mass="24400">MEILLVDDHRSVVEGTKMLIESEPDMNVTVETDVYCVPDLVRLKTFDVILLDLYMPNMNGVDLTRKLLSYVPDAVILIYSGFEIAPHFNLLMESGVSGFIAKTSTREQLIQAIRCASRKEAIVPMQLLKQLRRQEIVVQGSPGGEETTVTTEEEKLLRELVKGKSNKDISKTLMISQRSLEYALTELFRKLHASSRVEAIKKAKQLGIIPMEDLYS</sequence>
<dbReference type="InterPro" id="IPR058245">
    <property type="entry name" value="NreC/VraR/RcsB-like_REC"/>
</dbReference>
<dbReference type="SMART" id="SM00421">
    <property type="entry name" value="HTH_LUXR"/>
    <property type="match status" value="1"/>
</dbReference>
<keyword evidence="2" id="KW-0805">Transcription regulation</keyword>
<dbReference type="GO" id="GO:0006355">
    <property type="term" value="P:regulation of DNA-templated transcription"/>
    <property type="evidence" value="ECO:0007669"/>
    <property type="project" value="InterPro"/>
</dbReference>
<evidence type="ECO:0000313" key="8">
    <source>
        <dbReference type="EMBL" id="CAG7600679.1"/>
    </source>
</evidence>
<evidence type="ECO:0000256" key="1">
    <source>
        <dbReference type="ARBA" id="ARBA00022553"/>
    </source>
</evidence>
<feature type="domain" description="HTH luxR-type" evidence="6">
    <location>
        <begin position="142"/>
        <end position="207"/>
    </location>
</feature>
<dbReference type="EMBL" id="CAJVAS010000001">
    <property type="protein sequence ID" value="CAG7600679.1"/>
    <property type="molecule type" value="Genomic_DNA"/>
</dbReference>
<accession>A0A916JV84</accession>
<dbReference type="AlphaFoldDB" id="A0A916JV84"/>
<dbReference type="PANTHER" id="PTHR43214:SF1">
    <property type="entry name" value="TRANSCRIPTIONAL REGULATORY PROTEIN COMA"/>
    <property type="match status" value="1"/>
</dbReference>
<dbReference type="InterPro" id="IPR000792">
    <property type="entry name" value="Tscrpt_reg_LuxR_C"/>
</dbReference>
<dbReference type="PROSITE" id="PS50110">
    <property type="entry name" value="RESPONSE_REGULATORY"/>
    <property type="match status" value="1"/>
</dbReference>
<keyword evidence="9" id="KW-1185">Reference proteome</keyword>
<evidence type="ECO:0000259" key="7">
    <source>
        <dbReference type="PROSITE" id="PS50110"/>
    </source>
</evidence>